<feature type="non-terminal residue" evidence="4">
    <location>
        <position position="270"/>
    </location>
</feature>
<dbReference type="InterPro" id="IPR039888">
    <property type="entry name" value="Melted-like"/>
</dbReference>
<evidence type="ECO:0000256" key="1">
    <source>
        <dbReference type="ARBA" id="ARBA00004184"/>
    </source>
</evidence>
<evidence type="ECO:0000313" key="4">
    <source>
        <dbReference type="EMBL" id="MED6236949.1"/>
    </source>
</evidence>
<comment type="caution">
    <text evidence="4">The sequence shown here is derived from an EMBL/GenBank/DDBJ whole genome shotgun (WGS) entry which is preliminary data.</text>
</comment>
<dbReference type="PANTHER" id="PTHR21630">
    <property type="entry name" value="VEPH-A/MELTED"/>
    <property type="match status" value="1"/>
</dbReference>
<keyword evidence="2" id="KW-0472">Membrane</keyword>
<protein>
    <submittedName>
        <fullName evidence="4">Uncharacterized protein</fullName>
    </submittedName>
</protein>
<gene>
    <name evidence="4" type="ORF">ATANTOWER_016704</name>
</gene>
<feature type="region of interest" description="Disordered" evidence="3">
    <location>
        <begin position="102"/>
        <end position="137"/>
    </location>
</feature>
<organism evidence="4 5">
    <name type="scientific">Ataeniobius toweri</name>
    <dbReference type="NCBI Taxonomy" id="208326"/>
    <lineage>
        <taxon>Eukaryota</taxon>
        <taxon>Metazoa</taxon>
        <taxon>Chordata</taxon>
        <taxon>Craniata</taxon>
        <taxon>Vertebrata</taxon>
        <taxon>Euteleostomi</taxon>
        <taxon>Actinopterygii</taxon>
        <taxon>Neopterygii</taxon>
        <taxon>Teleostei</taxon>
        <taxon>Neoteleostei</taxon>
        <taxon>Acanthomorphata</taxon>
        <taxon>Ovalentaria</taxon>
        <taxon>Atherinomorphae</taxon>
        <taxon>Cyprinodontiformes</taxon>
        <taxon>Goodeidae</taxon>
        <taxon>Ataeniobius</taxon>
    </lineage>
</organism>
<evidence type="ECO:0000313" key="5">
    <source>
        <dbReference type="Proteomes" id="UP001345963"/>
    </source>
</evidence>
<evidence type="ECO:0000256" key="2">
    <source>
        <dbReference type="ARBA" id="ARBA00023136"/>
    </source>
</evidence>
<accession>A0ABU7AHL7</accession>
<sequence length="270" mass="29470">MHDGRIEEILEVLLPLPDNVLSRGAGRFAQIALRPTGSPPWPHRTPPRPELFPLPQLTPFGLTVPVSCQEGEVLRTTARPIGRNNSKRPVPDPKAQGCDPLIHRGKPQHETAEQGGNKQMHPNPLPLPVGHSRVEESPTSLEESLSNHMMLRVLPSVYPKQPDTIHHHLGSLTAMMPQLETPEQQHLIRLIQMVAGKHPLMLSTHVPTLVSYLSEHALTEALLGALVDVSQASPSSLVSFLPALRMVGQQSTAFLSHVAKIHGAVGILSE</sequence>
<dbReference type="PANTHER" id="PTHR21630:SF10">
    <property type="entry name" value="VENTRICULAR ZONE-EXPRESSED PH DOMAIN-CONTAINING PROTEIN HOMOLOG 1"/>
    <property type="match status" value="1"/>
</dbReference>
<reference evidence="4 5" key="1">
    <citation type="submission" date="2021-07" db="EMBL/GenBank/DDBJ databases">
        <authorList>
            <person name="Palmer J.M."/>
        </authorList>
    </citation>
    <scope>NUCLEOTIDE SEQUENCE [LARGE SCALE GENOMIC DNA]</scope>
    <source>
        <strain evidence="4 5">AT_MEX2019</strain>
        <tissue evidence="4">Muscle</tissue>
    </source>
</reference>
<keyword evidence="5" id="KW-1185">Reference proteome</keyword>
<proteinExistence type="predicted"/>
<evidence type="ECO:0000256" key="3">
    <source>
        <dbReference type="SAM" id="MobiDB-lite"/>
    </source>
</evidence>
<dbReference type="EMBL" id="JAHUTI010013286">
    <property type="protein sequence ID" value="MED6236949.1"/>
    <property type="molecule type" value="Genomic_DNA"/>
</dbReference>
<dbReference type="Proteomes" id="UP001345963">
    <property type="component" value="Unassembled WGS sequence"/>
</dbReference>
<name>A0ABU7AHL7_9TELE</name>
<comment type="subcellular location">
    <subcellularLocation>
        <location evidence="1">Endomembrane system</location>
        <topology evidence="1">Peripheral membrane protein</topology>
    </subcellularLocation>
</comment>